<dbReference type="KEGG" id="tva:4755313"/>
<organism evidence="3 4">
    <name type="scientific">Trichomonas vaginalis (strain ATCC PRA-98 / G3)</name>
    <dbReference type="NCBI Taxonomy" id="412133"/>
    <lineage>
        <taxon>Eukaryota</taxon>
        <taxon>Metamonada</taxon>
        <taxon>Parabasalia</taxon>
        <taxon>Trichomonadida</taxon>
        <taxon>Trichomonadidae</taxon>
        <taxon>Trichomonas</taxon>
    </lineage>
</organism>
<gene>
    <name evidence="3" type="ORF">TVAG_331140</name>
</gene>
<dbReference type="EMBL" id="DS113711">
    <property type="protein sequence ID" value="EAX97528.1"/>
    <property type="molecule type" value="Genomic_DNA"/>
</dbReference>
<keyword evidence="4" id="KW-1185">Reference proteome</keyword>
<dbReference type="VEuPathDB" id="TrichDB:TVAGG3_0757500"/>
<reference evidence="3" key="2">
    <citation type="journal article" date="2007" name="Science">
        <title>Draft genome sequence of the sexually transmitted pathogen Trichomonas vaginalis.</title>
        <authorList>
            <person name="Carlton J.M."/>
            <person name="Hirt R.P."/>
            <person name="Silva J.C."/>
            <person name="Delcher A.L."/>
            <person name="Schatz M."/>
            <person name="Zhao Q."/>
            <person name="Wortman J.R."/>
            <person name="Bidwell S.L."/>
            <person name="Alsmark U.C.M."/>
            <person name="Besteiro S."/>
            <person name="Sicheritz-Ponten T."/>
            <person name="Noel C.J."/>
            <person name="Dacks J.B."/>
            <person name="Foster P.G."/>
            <person name="Simillion C."/>
            <person name="Van de Peer Y."/>
            <person name="Miranda-Saavedra D."/>
            <person name="Barton G.J."/>
            <person name="Westrop G.D."/>
            <person name="Mueller S."/>
            <person name="Dessi D."/>
            <person name="Fiori P.L."/>
            <person name="Ren Q."/>
            <person name="Paulsen I."/>
            <person name="Zhang H."/>
            <person name="Bastida-Corcuera F.D."/>
            <person name="Simoes-Barbosa A."/>
            <person name="Brown M.T."/>
            <person name="Hayes R.D."/>
            <person name="Mukherjee M."/>
            <person name="Okumura C.Y."/>
            <person name="Schneider R."/>
            <person name="Smith A.J."/>
            <person name="Vanacova S."/>
            <person name="Villalvazo M."/>
            <person name="Haas B.J."/>
            <person name="Pertea M."/>
            <person name="Feldblyum T.V."/>
            <person name="Utterback T.R."/>
            <person name="Shu C.L."/>
            <person name="Osoegawa K."/>
            <person name="de Jong P.J."/>
            <person name="Hrdy I."/>
            <person name="Horvathova L."/>
            <person name="Zubacova Z."/>
            <person name="Dolezal P."/>
            <person name="Malik S.B."/>
            <person name="Logsdon J.M. Jr."/>
            <person name="Henze K."/>
            <person name="Gupta A."/>
            <person name="Wang C.C."/>
            <person name="Dunne R.L."/>
            <person name="Upcroft J.A."/>
            <person name="Upcroft P."/>
            <person name="White O."/>
            <person name="Salzberg S.L."/>
            <person name="Tang P."/>
            <person name="Chiu C.-H."/>
            <person name="Lee Y.-S."/>
            <person name="Embley T.M."/>
            <person name="Coombs G.H."/>
            <person name="Mottram J.C."/>
            <person name="Tachezy J."/>
            <person name="Fraser-Liggett C.M."/>
            <person name="Johnson P.J."/>
        </authorList>
    </citation>
    <scope>NUCLEOTIDE SEQUENCE [LARGE SCALE GENOMIC DNA]</scope>
    <source>
        <strain evidence="3">G3</strain>
    </source>
</reference>
<name>A2FC33_TRIV3</name>
<evidence type="ECO:0000256" key="2">
    <source>
        <dbReference type="SAM" id="Phobius"/>
    </source>
</evidence>
<protein>
    <submittedName>
        <fullName evidence="3">Uncharacterized protein</fullName>
    </submittedName>
</protein>
<reference evidence="3" key="1">
    <citation type="submission" date="2006-10" db="EMBL/GenBank/DDBJ databases">
        <authorList>
            <person name="Amadeo P."/>
            <person name="Zhao Q."/>
            <person name="Wortman J."/>
            <person name="Fraser-Liggett C."/>
            <person name="Carlton J."/>
        </authorList>
    </citation>
    <scope>NUCLEOTIDE SEQUENCE</scope>
    <source>
        <strain evidence="3">G3</strain>
    </source>
</reference>
<feature type="region of interest" description="Disordered" evidence="1">
    <location>
        <begin position="1"/>
        <end position="44"/>
    </location>
</feature>
<evidence type="ECO:0000256" key="1">
    <source>
        <dbReference type="SAM" id="MobiDB-lite"/>
    </source>
</evidence>
<evidence type="ECO:0000313" key="3">
    <source>
        <dbReference type="EMBL" id="EAX97528.1"/>
    </source>
</evidence>
<feature type="transmembrane region" description="Helical" evidence="2">
    <location>
        <begin position="164"/>
        <end position="183"/>
    </location>
</feature>
<dbReference type="RefSeq" id="XP_001310458.1">
    <property type="nucleotide sequence ID" value="XM_001310457.1"/>
</dbReference>
<dbReference type="AlphaFoldDB" id="A2FC33"/>
<evidence type="ECO:0000313" key="4">
    <source>
        <dbReference type="Proteomes" id="UP000001542"/>
    </source>
</evidence>
<keyword evidence="2" id="KW-1133">Transmembrane helix</keyword>
<sequence length="184" mass="20461">MSDNNSDQTEVSDVKENKTPPQNSTPAIKNPYFENVASDDENQCDYSVPPPCPHSTYYSLNVPPPPETMKVKFEYTMKDGKKITLENPLPPDLPLDSVFVNPTNATDALTENFVGDTDMICCRNDNFEAEEVIFYALIALFPPSGLVIYYCIRNSNPKLAGNMLNAMMASLVIFGVILFAILYS</sequence>
<dbReference type="Proteomes" id="UP000001542">
    <property type="component" value="Unassembled WGS sequence"/>
</dbReference>
<feature type="transmembrane region" description="Helical" evidence="2">
    <location>
        <begin position="132"/>
        <end position="152"/>
    </location>
</feature>
<feature type="compositionally biased region" description="Polar residues" evidence="1">
    <location>
        <begin position="1"/>
        <end position="11"/>
    </location>
</feature>
<accession>A2FC33</accession>
<dbReference type="InParanoid" id="A2FC33"/>
<proteinExistence type="predicted"/>
<keyword evidence="2" id="KW-0812">Transmembrane</keyword>
<dbReference type="VEuPathDB" id="TrichDB:TVAG_331140"/>
<keyword evidence="2" id="KW-0472">Membrane</keyword>